<proteinExistence type="predicted"/>
<dbReference type="RefSeq" id="WP_186227674.1">
    <property type="nucleotide sequence ID" value="NZ_JACJTA010000027.1"/>
</dbReference>
<accession>A0ABR8GRM7</accession>
<dbReference type="EMBL" id="JACJTA010000027">
    <property type="protein sequence ID" value="MBD2605690.1"/>
    <property type="molecule type" value="Genomic_DNA"/>
</dbReference>
<sequence length="53" mass="6115">MCVRESRDAINRVCTKVGDRSLFYSQRFSLVGSVRSLFMLKVNQLLWATTDES</sequence>
<dbReference type="Proteomes" id="UP000660380">
    <property type="component" value="Unassembled WGS sequence"/>
</dbReference>
<organism evidence="1 2">
    <name type="scientific">Scytonema hofmannii FACHB-248</name>
    <dbReference type="NCBI Taxonomy" id="1842502"/>
    <lineage>
        <taxon>Bacteria</taxon>
        <taxon>Bacillati</taxon>
        <taxon>Cyanobacteriota</taxon>
        <taxon>Cyanophyceae</taxon>
        <taxon>Nostocales</taxon>
        <taxon>Scytonemataceae</taxon>
        <taxon>Scytonema</taxon>
    </lineage>
</organism>
<reference evidence="1 2" key="1">
    <citation type="journal article" date="2020" name="ISME J.">
        <title>Comparative genomics reveals insights into cyanobacterial evolution and habitat adaptation.</title>
        <authorList>
            <person name="Chen M.Y."/>
            <person name="Teng W.K."/>
            <person name="Zhao L."/>
            <person name="Hu C.X."/>
            <person name="Zhou Y.K."/>
            <person name="Han B.P."/>
            <person name="Song L.R."/>
            <person name="Shu W.S."/>
        </authorList>
    </citation>
    <scope>NUCLEOTIDE SEQUENCE [LARGE SCALE GENOMIC DNA]</scope>
    <source>
        <strain evidence="1 2">FACHB-248</strain>
    </source>
</reference>
<keyword evidence="2" id="KW-1185">Reference proteome</keyword>
<name>A0ABR8GRM7_9CYAN</name>
<evidence type="ECO:0000313" key="2">
    <source>
        <dbReference type="Proteomes" id="UP000660380"/>
    </source>
</evidence>
<protein>
    <submittedName>
        <fullName evidence="1">Uncharacterized protein</fullName>
    </submittedName>
</protein>
<evidence type="ECO:0000313" key="1">
    <source>
        <dbReference type="EMBL" id="MBD2605690.1"/>
    </source>
</evidence>
<comment type="caution">
    <text evidence="1">The sequence shown here is derived from an EMBL/GenBank/DDBJ whole genome shotgun (WGS) entry which is preliminary data.</text>
</comment>
<gene>
    <name evidence="1" type="ORF">H6G81_14430</name>
</gene>